<comment type="function">
    <text evidence="8">Major component of the acid-resistance (AR) system allowing enteric pathogens to survive the acidic environment in the stomach. Exchanges extracellular arginine for its intracellular decarboxylation product agmatine (Agm) thereby expelling intracellular protons. Probably undergoes several conformational states in order to translocate the substrate across the membrane; keeps the substrate accessible to only 1 side of the membrane at a time by opening and closing 3 membrane-internal gates.</text>
</comment>
<dbReference type="Proteomes" id="UP000059113">
    <property type="component" value="Chromosome"/>
</dbReference>
<evidence type="ECO:0000256" key="7">
    <source>
        <dbReference type="ARBA" id="ARBA00023136"/>
    </source>
</evidence>
<keyword evidence="5 9" id="KW-0812">Transmembrane</keyword>
<feature type="transmembrane region" description="Helical" evidence="9">
    <location>
        <begin position="163"/>
        <end position="183"/>
    </location>
</feature>
<dbReference type="STRING" id="1648404.CP97_11290"/>
<dbReference type="InterPro" id="IPR002293">
    <property type="entry name" value="AA/rel_permease1"/>
</dbReference>
<feature type="transmembrane region" description="Helical" evidence="9">
    <location>
        <begin position="107"/>
        <end position="129"/>
    </location>
</feature>
<feature type="transmembrane region" description="Helical" evidence="9">
    <location>
        <begin position="21"/>
        <end position="51"/>
    </location>
</feature>
<feature type="transmembrane region" description="Helical" evidence="9">
    <location>
        <begin position="408"/>
        <end position="427"/>
    </location>
</feature>
<keyword evidence="4" id="KW-1003">Cell membrane</keyword>
<evidence type="ECO:0000256" key="3">
    <source>
        <dbReference type="ARBA" id="ARBA00021069"/>
    </source>
</evidence>
<evidence type="ECO:0000256" key="6">
    <source>
        <dbReference type="ARBA" id="ARBA00022989"/>
    </source>
</evidence>
<dbReference type="PANTHER" id="PTHR42770">
    <property type="entry name" value="AMINO ACID TRANSPORTER-RELATED"/>
    <property type="match status" value="1"/>
</dbReference>
<evidence type="ECO:0000256" key="4">
    <source>
        <dbReference type="ARBA" id="ARBA00022475"/>
    </source>
</evidence>
<evidence type="ECO:0000256" key="9">
    <source>
        <dbReference type="SAM" id="Phobius"/>
    </source>
</evidence>
<evidence type="ECO:0000313" key="11">
    <source>
        <dbReference type="Proteomes" id="UP000059113"/>
    </source>
</evidence>
<protein>
    <recommendedName>
        <fullName evidence="3">Arginine/agmatine antiporter</fullName>
    </recommendedName>
</protein>
<sequence length="438" mass="46350">MLLSIERAGNFMNPADKLPRTVGFWGTALFPVNGMIGSGIFAMPAILVAAVGNFAPWMMLLGALIILPLAWVFAALAMRFDGHGGPVLYANAAFGKFAGFQSGWMRYASAVVAVAANAHVAIAYLAVLFPALEDPFLRSVATIAFIAFVTVINLVGMRASVRVLGTMTIIKLAPLVVLTIVGLLTHDPAVGLTLPQFTDFESVVLLTFYAYMAFENANFPAGELRNPRRTIPLALMTTLAAVALFYMLVIWAYLAIAPDAGGGESALAAAAGEIAGQAGVVVISLAAAFSVAANTLNGGIVVPRMTYGMAEQGTLPAVFAHVSPRFQTPDVSILFYGGIAILFSFWGGFAALAVASTLSRLVTYLLSALALPVLERRDGDQTPWWHLVIALLAAVATLWVASHASAKAFQMLGLIFAVGTILFFFAAHPRRYPFSSEA</sequence>
<dbReference type="InterPro" id="IPR050367">
    <property type="entry name" value="APC_superfamily"/>
</dbReference>
<evidence type="ECO:0000256" key="5">
    <source>
        <dbReference type="ARBA" id="ARBA00022692"/>
    </source>
</evidence>
<evidence type="ECO:0000256" key="1">
    <source>
        <dbReference type="ARBA" id="ARBA00004651"/>
    </source>
</evidence>
<name>A0A0H4VG80_9SPHN</name>
<proteinExistence type="inferred from homology"/>
<feature type="transmembrane region" description="Helical" evidence="9">
    <location>
        <begin position="135"/>
        <end position="156"/>
    </location>
</feature>
<accession>A0A0H4VG80</accession>
<dbReference type="PANTHER" id="PTHR42770:SF18">
    <property type="entry name" value="ARGININE_AGMATINE ANTIPORTER"/>
    <property type="match status" value="1"/>
</dbReference>
<feature type="transmembrane region" description="Helical" evidence="9">
    <location>
        <begin position="274"/>
        <end position="296"/>
    </location>
</feature>
<comment type="subcellular location">
    <subcellularLocation>
        <location evidence="1">Cell membrane</location>
        <topology evidence="1">Multi-pass membrane protein</topology>
    </subcellularLocation>
</comment>
<feature type="transmembrane region" description="Helical" evidence="9">
    <location>
        <begin position="203"/>
        <end position="221"/>
    </location>
</feature>
<evidence type="ECO:0000256" key="8">
    <source>
        <dbReference type="ARBA" id="ARBA00045636"/>
    </source>
</evidence>
<reference evidence="11" key="2">
    <citation type="submission" date="2015-04" db="EMBL/GenBank/DDBJ databases">
        <title>The complete genome sequence of Erythrobacter sp. s21-N3.</title>
        <authorList>
            <person name="Zhuang L."/>
            <person name="Liu Y."/>
            <person name="Shao Z."/>
        </authorList>
    </citation>
    <scope>NUCLEOTIDE SEQUENCE [LARGE SCALE GENOMIC DNA]</scope>
    <source>
        <strain evidence="11">s21-N3</strain>
    </source>
</reference>
<dbReference type="EMBL" id="CP011310">
    <property type="protein sequence ID" value="AKQ43405.2"/>
    <property type="molecule type" value="Genomic_DNA"/>
</dbReference>
<dbReference type="GO" id="GO:0022857">
    <property type="term" value="F:transmembrane transporter activity"/>
    <property type="evidence" value="ECO:0007669"/>
    <property type="project" value="InterPro"/>
</dbReference>
<reference evidence="10 11" key="1">
    <citation type="journal article" date="2015" name="Int. J. Syst. Evol. Microbiol.">
        <title>Erythrobacter atlanticus sp. nov., a bacterium from ocean sediment able to degrade polycyclic aromatic hydrocarbons.</title>
        <authorList>
            <person name="Zhuang L."/>
            <person name="Liu Y."/>
            <person name="Wang L."/>
            <person name="Wang W."/>
            <person name="Shao Z."/>
        </authorList>
    </citation>
    <scope>NUCLEOTIDE SEQUENCE [LARGE SCALE GENOMIC DNA]</scope>
    <source>
        <strain evidence="11">s21-N3</strain>
    </source>
</reference>
<dbReference type="GO" id="GO:0005886">
    <property type="term" value="C:plasma membrane"/>
    <property type="evidence" value="ECO:0007669"/>
    <property type="project" value="UniProtKB-SubCell"/>
</dbReference>
<keyword evidence="11" id="KW-1185">Reference proteome</keyword>
<feature type="transmembrane region" description="Helical" evidence="9">
    <location>
        <begin position="57"/>
        <end position="78"/>
    </location>
</feature>
<organism evidence="10 11">
    <name type="scientific">Aurantiacibacter atlanticus</name>
    <dbReference type="NCBI Taxonomy" id="1648404"/>
    <lineage>
        <taxon>Bacteria</taxon>
        <taxon>Pseudomonadati</taxon>
        <taxon>Pseudomonadota</taxon>
        <taxon>Alphaproteobacteria</taxon>
        <taxon>Sphingomonadales</taxon>
        <taxon>Erythrobacteraceae</taxon>
        <taxon>Aurantiacibacter</taxon>
    </lineage>
</organism>
<feature type="transmembrane region" description="Helical" evidence="9">
    <location>
        <begin position="233"/>
        <end position="254"/>
    </location>
</feature>
<dbReference type="KEGG" id="ery:CP97_11290"/>
<dbReference type="AlphaFoldDB" id="A0A0H4VG80"/>
<comment type="similarity">
    <text evidence="2">Belongs to the amino acid-polyamine-organocation (APC) superfamily. Basic amino acid/polyamine antiporter (APA) (TC 2.A.3.2) family.</text>
</comment>
<dbReference type="Gene3D" id="1.20.1740.10">
    <property type="entry name" value="Amino acid/polyamine transporter I"/>
    <property type="match status" value="1"/>
</dbReference>
<dbReference type="PIRSF" id="PIRSF006060">
    <property type="entry name" value="AA_transporter"/>
    <property type="match status" value="1"/>
</dbReference>
<gene>
    <name evidence="10" type="ORF">CP97_11290</name>
</gene>
<keyword evidence="6 9" id="KW-1133">Transmembrane helix</keyword>
<evidence type="ECO:0000256" key="2">
    <source>
        <dbReference type="ARBA" id="ARBA00008220"/>
    </source>
</evidence>
<dbReference type="Pfam" id="PF13520">
    <property type="entry name" value="AA_permease_2"/>
    <property type="match status" value="1"/>
</dbReference>
<feature type="transmembrane region" description="Helical" evidence="9">
    <location>
        <begin position="384"/>
        <end position="401"/>
    </location>
</feature>
<feature type="transmembrane region" description="Helical" evidence="9">
    <location>
        <begin position="333"/>
        <end position="355"/>
    </location>
</feature>
<evidence type="ECO:0000313" key="10">
    <source>
        <dbReference type="EMBL" id="AKQ43405.2"/>
    </source>
</evidence>
<keyword evidence="7 9" id="KW-0472">Membrane</keyword>